<proteinExistence type="inferred from homology"/>
<dbReference type="HOGENOM" id="CLU_019722_2_1_9"/>
<dbReference type="PANTHER" id="PTHR43734:SF1">
    <property type="entry name" value="PHYTOENE DESATURASE"/>
    <property type="match status" value="1"/>
</dbReference>
<dbReference type="OrthoDB" id="9814556at2"/>
<keyword evidence="2 5" id="KW-0125">Carotenoid biosynthesis</keyword>
<evidence type="ECO:0000256" key="3">
    <source>
        <dbReference type="ARBA" id="ARBA00023002"/>
    </source>
</evidence>
<evidence type="ECO:0000256" key="4">
    <source>
        <dbReference type="ARBA" id="ARBA00038322"/>
    </source>
</evidence>
<dbReference type="Gene3D" id="3.50.50.60">
    <property type="entry name" value="FAD/NAD(P)-binding domain"/>
    <property type="match status" value="2"/>
</dbReference>
<organism evidence="7 8">
    <name type="scientific">Paenibacillus beijingensis</name>
    <dbReference type="NCBI Taxonomy" id="1126833"/>
    <lineage>
        <taxon>Bacteria</taxon>
        <taxon>Bacillati</taxon>
        <taxon>Bacillota</taxon>
        <taxon>Bacilli</taxon>
        <taxon>Bacillales</taxon>
        <taxon>Paenibacillaceae</taxon>
        <taxon>Paenibacillus</taxon>
    </lineage>
</organism>
<dbReference type="EMBL" id="CP011058">
    <property type="protein sequence ID" value="AJY74656.1"/>
    <property type="molecule type" value="Genomic_DNA"/>
</dbReference>
<evidence type="ECO:0000313" key="8">
    <source>
        <dbReference type="Proteomes" id="UP000032633"/>
    </source>
</evidence>
<dbReference type="GO" id="GO:0016491">
    <property type="term" value="F:oxidoreductase activity"/>
    <property type="evidence" value="ECO:0007669"/>
    <property type="project" value="UniProtKB-KW"/>
</dbReference>
<dbReference type="KEGG" id="pbj:VN24_08790"/>
<dbReference type="NCBIfam" id="TIGR02734">
    <property type="entry name" value="crtI_fam"/>
    <property type="match status" value="1"/>
</dbReference>
<evidence type="ECO:0000256" key="2">
    <source>
        <dbReference type="ARBA" id="ARBA00022746"/>
    </source>
</evidence>
<evidence type="ECO:0000256" key="1">
    <source>
        <dbReference type="ARBA" id="ARBA00004829"/>
    </source>
</evidence>
<dbReference type="SUPFAM" id="SSF51905">
    <property type="entry name" value="FAD/NAD(P)-binding domain"/>
    <property type="match status" value="1"/>
</dbReference>
<evidence type="ECO:0000313" key="7">
    <source>
        <dbReference type="EMBL" id="AJY74656.1"/>
    </source>
</evidence>
<dbReference type="InterPro" id="IPR014105">
    <property type="entry name" value="Carotenoid/retinoid_OxRdtase"/>
</dbReference>
<accession>A0A0D5NHC4</accession>
<dbReference type="PRINTS" id="PR00419">
    <property type="entry name" value="ADXRDTASE"/>
</dbReference>
<feature type="domain" description="Amine oxidase" evidence="6">
    <location>
        <begin position="11"/>
        <end position="464"/>
    </location>
</feature>
<dbReference type="PANTHER" id="PTHR43734">
    <property type="entry name" value="PHYTOENE DESATURASE"/>
    <property type="match status" value="1"/>
</dbReference>
<protein>
    <submittedName>
        <fullName evidence="7">Capsular biosynthesis protein CpsH</fullName>
    </submittedName>
</protein>
<gene>
    <name evidence="7" type="ORF">VN24_08790</name>
</gene>
<dbReference type="AlphaFoldDB" id="A0A0D5NHC4"/>
<comment type="pathway">
    <text evidence="1 5">Carotenoid biosynthesis.</text>
</comment>
<dbReference type="InterPro" id="IPR036188">
    <property type="entry name" value="FAD/NAD-bd_sf"/>
</dbReference>
<dbReference type="GO" id="GO:0016117">
    <property type="term" value="P:carotenoid biosynthetic process"/>
    <property type="evidence" value="ECO:0007669"/>
    <property type="project" value="UniProtKB-KW"/>
</dbReference>
<dbReference type="Proteomes" id="UP000032633">
    <property type="component" value="Chromosome"/>
</dbReference>
<reference evidence="8" key="2">
    <citation type="submission" date="2015-03" db="EMBL/GenBank/DDBJ databases">
        <title>Genome sequence of Paenibacillus beijingensis strain DSM 24997T.</title>
        <authorList>
            <person name="Kwak Y."/>
            <person name="Shin J.-H."/>
        </authorList>
    </citation>
    <scope>NUCLEOTIDE SEQUENCE [LARGE SCALE GENOMIC DNA]</scope>
    <source>
        <strain evidence="8">DSM 24997</strain>
    </source>
</reference>
<evidence type="ECO:0000259" key="6">
    <source>
        <dbReference type="Pfam" id="PF01593"/>
    </source>
</evidence>
<reference evidence="7 8" key="1">
    <citation type="journal article" date="2015" name="J. Biotechnol.">
        <title>Complete genome sequence of Paenibacillus beijingensis 7188(T) (=DSM 24997(T)), a novel rhizobacterium from jujube garden soil.</title>
        <authorList>
            <person name="Kwak Y."/>
            <person name="Shin J.H."/>
        </authorList>
    </citation>
    <scope>NUCLEOTIDE SEQUENCE [LARGE SCALE GENOMIC DNA]</scope>
    <source>
        <strain evidence="7 8">DSM 24997</strain>
    </source>
</reference>
<name>A0A0D5NHC4_9BACL</name>
<dbReference type="STRING" id="1126833.VN24_08790"/>
<dbReference type="InterPro" id="IPR002937">
    <property type="entry name" value="Amino_oxidase"/>
</dbReference>
<comment type="similarity">
    <text evidence="4">Belongs to the carotenoid/retinoid oxidoreductase family. CrtN subfamily.</text>
</comment>
<dbReference type="PATRIC" id="fig|1126833.4.peg.1942"/>
<keyword evidence="3 5" id="KW-0560">Oxidoreductase</keyword>
<dbReference type="Pfam" id="PF01593">
    <property type="entry name" value="Amino_oxidase"/>
    <property type="match status" value="1"/>
</dbReference>
<dbReference type="RefSeq" id="WP_045670089.1">
    <property type="nucleotide sequence ID" value="NZ_CP011058.1"/>
</dbReference>
<keyword evidence="8" id="KW-1185">Reference proteome</keyword>
<sequence length="483" mass="53590">MKITIVGAGVGGLVTALLLRRQGHEVTLYEKESQVGGCIARESNGEFSIDQGPTIVLLPHLLREILRQAGIPDEAVELLPCDPLYDIYESDGTKWTKWRDPDKQATEIERCYRGGGSDFRRYMADMERIFDYGYEAFLSRTFVKKRAFLTLRNLAFLARSRAYRALKPFTASYFRDPRLQDAYSLQSLYIGGAPRKAPALYGLIPYSEHRHGIWYIKGGFRHLADVLEQACRDSGVTIRCSAPVTAIHVEKGVCKGVTVAGEAALCDAVVFNGDYPMLDGILQGWRGRKKKKFRPSSGTLLIYLGVDKRWEGVGAHQFFFPESMDYHMADLFQMGRLSVDPTFYVFNPAAIDSAAAPEGKSVLYVRVPVPASEEIDWDMAGEAVVSRVLDKAERILFPGLKQAIRWQKVRTPRDAARQGQYLGGSFGIAPILTQIGAFRPQVKPLGVERLYAVGASVHPGGGVPIVMQGARLLSETICKELGS</sequence>
<evidence type="ECO:0000256" key="5">
    <source>
        <dbReference type="RuleBase" id="RU362075"/>
    </source>
</evidence>